<comment type="caution">
    <text evidence="6">The sequence shown here is derived from an EMBL/GenBank/DDBJ whole genome shotgun (WGS) entry which is preliminary data.</text>
</comment>
<accession>A0ABQ8UUX8</accession>
<dbReference type="PANTHER" id="PTHR17453">
    <property type="entry name" value="SIGNAL RECOGNITION PARTICLE 19 KD PROTEIN"/>
    <property type="match status" value="1"/>
</dbReference>
<keyword evidence="2" id="KW-0963">Cytoplasm</keyword>
<proteinExistence type="predicted"/>
<feature type="region of interest" description="Disordered" evidence="5">
    <location>
        <begin position="115"/>
        <end position="150"/>
    </location>
</feature>
<evidence type="ECO:0000256" key="3">
    <source>
        <dbReference type="ARBA" id="ARBA00023135"/>
    </source>
</evidence>
<gene>
    <name evidence="6" type="ORF">PAPYR_124</name>
</gene>
<dbReference type="EMBL" id="JAPMOS010000001">
    <property type="protein sequence ID" value="KAJ4462910.1"/>
    <property type="molecule type" value="Genomic_DNA"/>
</dbReference>
<reference evidence="6" key="1">
    <citation type="journal article" date="2022" name="bioRxiv">
        <title>Genomics of Preaxostyla Flagellates Illuminates Evolutionary Transitions and the Path Towards Mitochondrial Loss.</title>
        <authorList>
            <person name="Novak L.V.F."/>
            <person name="Treitli S.C."/>
            <person name="Pyrih J."/>
            <person name="Halakuc P."/>
            <person name="Pipaliya S.V."/>
            <person name="Vacek V."/>
            <person name="Brzon O."/>
            <person name="Soukal P."/>
            <person name="Eme L."/>
            <person name="Dacks J.B."/>
            <person name="Karnkowska A."/>
            <person name="Elias M."/>
            <person name="Hampl V."/>
        </authorList>
    </citation>
    <scope>NUCLEOTIDE SEQUENCE</scope>
    <source>
        <strain evidence="6">RCP-MX</strain>
    </source>
</reference>
<organism evidence="6 7">
    <name type="scientific">Paratrimastix pyriformis</name>
    <dbReference type="NCBI Taxonomy" id="342808"/>
    <lineage>
        <taxon>Eukaryota</taxon>
        <taxon>Metamonada</taxon>
        <taxon>Preaxostyla</taxon>
        <taxon>Paratrimastigidae</taxon>
        <taxon>Paratrimastix</taxon>
    </lineage>
</organism>
<dbReference type="InterPro" id="IPR036521">
    <property type="entry name" value="SRP19-like_sf"/>
</dbReference>
<feature type="compositionally biased region" description="Low complexity" evidence="5">
    <location>
        <begin position="125"/>
        <end position="137"/>
    </location>
</feature>
<dbReference type="Pfam" id="PF01922">
    <property type="entry name" value="SRP19"/>
    <property type="match status" value="1"/>
</dbReference>
<dbReference type="Gene3D" id="3.30.56.30">
    <property type="entry name" value="Signal recognition particle, SRP19-like subunit"/>
    <property type="match status" value="1"/>
</dbReference>
<evidence type="ECO:0000313" key="6">
    <source>
        <dbReference type="EMBL" id="KAJ4462910.1"/>
    </source>
</evidence>
<dbReference type="PANTHER" id="PTHR17453:SF0">
    <property type="entry name" value="SIGNAL RECOGNITION PARTICLE 19 KDA PROTEIN"/>
    <property type="match status" value="1"/>
</dbReference>
<name>A0ABQ8UUX8_9EUKA</name>
<keyword evidence="3" id="KW-0733">Signal recognition particle</keyword>
<comment type="subcellular location">
    <subcellularLocation>
        <location evidence="1">Cytoplasm</location>
    </subcellularLocation>
</comment>
<evidence type="ECO:0000256" key="5">
    <source>
        <dbReference type="SAM" id="MobiDB-lite"/>
    </source>
</evidence>
<evidence type="ECO:0000256" key="4">
    <source>
        <dbReference type="ARBA" id="ARBA00023274"/>
    </source>
</evidence>
<evidence type="ECO:0000256" key="1">
    <source>
        <dbReference type="ARBA" id="ARBA00004496"/>
    </source>
</evidence>
<keyword evidence="4" id="KW-0687">Ribonucleoprotein</keyword>
<evidence type="ECO:0000313" key="7">
    <source>
        <dbReference type="Proteomes" id="UP001141327"/>
    </source>
</evidence>
<dbReference type="InterPro" id="IPR002778">
    <property type="entry name" value="Signal_recog_particle_SRP19"/>
</dbReference>
<keyword evidence="7" id="KW-1185">Reference proteome</keyword>
<dbReference type="SUPFAM" id="SSF69695">
    <property type="entry name" value="SRP19"/>
    <property type="match status" value="1"/>
</dbReference>
<protein>
    <submittedName>
        <fullName evidence="6">Signal recognition particle subunit SRP19</fullName>
    </submittedName>
</protein>
<evidence type="ECO:0000256" key="2">
    <source>
        <dbReference type="ARBA" id="ARBA00022490"/>
    </source>
</evidence>
<sequence length="150" mass="16711">MQAAAKAGETPVPEGPDTKRWHVVYPTYIDKEKTIQQGRRIGKELAVENPSATEIAECLKKMGIESVVENKAYPGDWLNCRQRVRVNLPHDAPSAEGQRHNVHWLLRQVAPAVAALPSRQKKASKPSSAAAPTPQTEETTESSGRRRRRR</sequence>
<dbReference type="Proteomes" id="UP001141327">
    <property type="component" value="Unassembled WGS sequence"/>
</dbReference>